<comment type="caution">
    <text evidence="1">The sequence shown here is derived from an EMBL/GenBank/DDBJ whole genome shotgun (WGS) entry which is preliminary data.</text>
</comment>
<evidence type="ECO:0000313" key="1">
    <source>
        <dbReference type="EMBL" id="CAK5064812.1"/>
    </source>
</evidence>
<protein>
    <submittedName>
        <fullName evidence="1">Uncharacterized protein</fullName>
    </submittedName>
</protein>
<sequence>MQSNSKYFFPKILIFIFYFLPFFTYLIASQWAATSQFTPQHSSQFSPQQQLLLQQQQQQQQQQQSLLNNRQFQYQRHQIRPSFYDPVLKVKSHVGYLPSSASTGTFVRIGTSDQSLPLQILVEDKDLQPGTPSAVYQYVLSGYGAERFAVDHQGNLYLADATNLGILETSASDKTENTPFVLHVIAKEMDTEPKRNSLPISIIIQLIDNNNKEQMKQRNYYSEETHPLEEEIKQSIYIANVSALAIGERAIAQIKAREEGDGNVIYRIIDVSDGAFSSFRYDEISNELRAVGPLLPGHKYKVVIEARDSDGLVGHAVVLVQALPSFPTNSQLVNNNQLVSSQLINQQQQNLNKIPTSEELLASLNSLSQGRQIPVEGQQPSLPSQKHSNLEQFISVDLSELTPIGTFVTALGGGITSNNQLEQPERQSSKYFRLIGDGDEGKFILEPENGILFTGANLDREKDKIHRLRIETRSRIPVDHLLYVTNVKVNVLDANDNAPHFVDPQPLIVRTRSDELSPFSFPQTTNLLLGRINVVDADEGENARISLKVLPPLDRTLMAIDHGQQPLEARAVVSVRIDGRVGSNVHETLINGRERGEITTKPINLLLPFTTSESPKIFSQTNNKKHLPPPQISSSSISSQSSSATDNENINSRHLSNSKQISDESAALERNYERQLFGVLSRVGMAKEKKIEGESQLLNPFPTRNPPPFTRVDIPLPPPLPQAAIGRVSLVTPNKQKTKEKNLGENIEIDKETTKPLQYTNNAPLSSSFSIPPQISSSNQTISKYPSITTNSPTTNYLNSTTTLSSIVLPVSSSPQLIYTSTDSPQLQIEDKKEESTRLAPIFSSAALKIFVEENEEQLELATLSANYPDEGPGPINYVLLAGDQSLFSINASNGVITLLKALDAESTNIPSQPPIYHLKVGTIEAVELQYLENGQKINLVTDTGLAHFCDIQINVVDINDWIPNFEQNLYEFTIPATAEPGTIIGQVHAFDQDITSPNNKLFYYIIPKKNNSSINSINAEQFFSLNSQTGQLKTISNLKNFAGRILRFRIQVVDGGVDGNKLNSTAEIAVHLEGIRRHEEKKVLPTTTTISWQGVEEVDEEEEDEENEEEKEKQQEEQLKENQQNNNKLFSSTEKTTKKYLKTTIEESNIENKNTSISSSTSPNHQNKIKFSSHYFNSSIMEGTRPPVFLTILPVINKPSDTRFTICAIRTGNLRGAFSVAQNGEGNCELRTQMQLDREAIPNYLLNITVENGGQQDWTLANISVLDVNDNKPKFVFNKIEGERKNEKLGTEESFFAVLPIETMANQRFYKITVIACDNPGEQKRRLCSRAPVSISILDNRHRFVLIFSGESAEQIKHQEKEILNSLRPFTFPCSNPIIERIEVEEGEDIKKYLKRSKEGNEYLVNVILYTANLKEKKLCLKQEMK</sequence>
<dbReference type="Proteomes" id="UP001497535">
    <property type="component" value="Unassembled WGS sequence"/>
</dbReference>
<name>A0ACB0YWA1_MELEN</name>
<dbReference type="EMBL" id="CAVMJV010000019">
    <property type="protein sequence ID" value="CAK5064812.1"/>
    <property type="molecule type" value="Genomic_DNA"/>
</dbReference>
<reference evidence="1" key="1">
    <citation type="submission" date="2023-11" db="EMBL/GenBank/DDBJ databases">
        <authorList>
            <person name="Poullet M."/>
        </authorList>
    </citation>
    <scope>NUCLEOTIDE SEQUENCE</scope>
    <source>
        <strain evidence="1">E1834</strain>
    </source>
</reference>
<gene>
    <name evidence="1" type="ORF">MENTE1834_LOCUS17139</name>
</gene>
<organism evidence="1 2">
    <name type="scientific">Meloidogyne enterolobii</name>
    <name type="common">Root-knot nematode worm</name>
    <name type="synonym">Meloidogyne mayaguensis</name>
    <dbReference type="NCBI Taxonomy" id="390850"/>
    <lineage>
        <taxon>Eukaryota</taxon>
        <taxon>Metazoa</taxon>
        <taxon>Ecdysozoa</taxon>
        <taxon>Nematoda</taxon>
        <taxon>Chromadorea</taxon>
        <taxon>Rhabditida</taxon>
        <taxon>Tylenchina</taxon>
        <taxon>Tylenchomorpha</taxon>
        <taxon>Tylenchoidea</taxon>
        <taxon>Meloidogynidae</taxon>
        <taxon>Meloidogyninae</taxon>
        <taxon>Meloidogyne</taxon>
    </lineage>
</organism>
<evidence type="ECO:0000313" key="2">
    <source>
        <dbReference type="Proteomes" id="UP001497535"/>
    </source>
</evidence>
<keyword evidence="2" id="KW-1185">Reference proteome</keyword>
<proteinExistence type="predicted"/>
<accession>A0ACB0YWA1</accession>